<dbReference type="Proteomes" id="UP000245768">
    <property type="component" value="Unassembled WGS sequence"/>
</dbReference>
<evidence type="ECO:0000256" key="11">
    <source>
        <dbReference type="RuleBase" id="RU003560"/>
    </source>
</evidence>
<accession>A0A316YG36</accession>
<dbReference type="EC" id="2.6.1.19" evidence="3"/>
<dbReference type="InterPro" id="IPR049704">
    <property type="entry name" value="Aminotrans_3_PPA_site"/>
</dbReference>
<dbReference type="InterPro" id="IPR015421">
    <property type="entry name" value="PyrdxlP-dep_Trfase_major"/>
</dbReference>
<evidence type="ECO:0000256" key="2">
    <source>
        <dbReference type="ARBA" id="ARBA00008954"/>
    </source>
</evidence>
<keyword evidence="5 12" id="KW-0032">Aminotransferase</keyword>
<dbReference type="GeneID" id="37044304"/>
<dbReference type="GO" id="GO:0009450">
    <property type="term" value="P:gamma-aminobutyric acid catabolic process"/>
    <property type="evidence" value="ECO:0007669"/>
    <property type="project" value="TreeGrafter"/>
</dbReference>
<evidence type="ECO:0000256" key="8">
    <source>
        <dbReference type="ARBA" id="ARBA00030204"/>
    </source>
</evidence>
<dbReference type="OrthoDB" id="10260828at2759"/>
<reference evidence="12 13" key="1">
    <citation type="journal article" date="2018" name="Mol. Biol. Evol.">
        <title>Broad Genomic Sampling Reveals a Smut Pathogenic Ancestry of the Fungal Clade Ustilaginomycotina.</title>
        <authorList>
            <person name="Kijpornyongpan T."/>
            <person name="Mondo S.J."/>
            <person name="Barry K."/>
            <person name="Sandor L."/>
            <person name="Lee J."/>
            <person name="Lipzen A."/>
            <person name="Pangilinan J."/>
            <person name="LaButti K."/>
            <person name="Hainaut M."/>
            <person name="Henrissat B."/>
            <person name="Grigoriev I.V."/>
            <person name="Spatafora J.W."/>
            <person name="Aime M.C."/>
        </authorList>
    </citation>
    <scope>NUCLEOTIDE SEQUENCE [LARGE SCALE GENOMIC DNA]</scope>
    <source>
        <strain evidence="12 13">MCA 4198</strain>
    </source>
</reference>
<dbReference type="InterPro" id="IPR015424">
    <property type="entry name" value="PyrdxlP-dep_Trfase"/>
</dbReference>
<evidence type="ECO:0000256" key="4">
    <source>
        <dbReference type="ARBA" id="ARBA00018543"/>
    </source>
</evidence>
<evidence type="ECO:0000256" key="5">
    <source>
        <dbReference type="ARBA" id="ARBA00022576"/>
    </source>
</evidence>
<dbReference type="InterPro" id="IPR015422">
    <property type="entry name" value="PyrdxlP-dep_Trfase_small"/>
</dbReference>
<sequence>MTARRLALARSGSLIAASPRARFLATAASTSIFPSSDQPTHPALVKPGGPIPGPLSIEASKEIGGFQEDRAHAFVADYARSKGNFIVDADGNVMLDMFAQIASIALGYNHPDLVSLAHSPEFVMAATNRPAIGSFPPAQWASWINDGGIGDEWVKPRGLNQVFTAMCGSCANENAYKAVFMAYRARERGEGVAFTDEEMTSCMKNQEPGSPDLSILSFEKGFHGRLFGSLSTTRSKAVHKVDIPSFDWPAVPWPNIKYPLAEHARENAEAEAATLARVEETIVAWRQKAPVAGLVVEPIASEGGDQHASPSFFRALRELTHKLGVFMIVDEVQTGVGATGRLWAHEAWDLERPADIVTFSKKMQAAGFYHNIETRPSVPYRNYNTWMGDPIRALQARQILRTVRASNLLENVRDVGSHVYSNLESLFAGSAMSNLRGENQGTFIAWDLPSTKGRDDFLVKMRRDHGVHLGGCGDSTVRLRPMLVFEKKHADIFLQAVSEVLKNMK</sequence>
<dbReference type="RefSeq" id="XP_025375575.1">
    <property type="nucleotide sequence ID" value="XM_025522388.1"/>
</dbReference>
<dbReference type="FunCoup" id="A0A316YG36">
    <property type="interactions" value="194"/>
</dbReference>
<dbReference type="NCBIfam" id="TIGR00699">
    <property type="entry name" value="GABAtrns_euk"/>
    <property type="match status" value="1"/>
</dbReference>
<dbReference type="PANTHER" id="PTHR43206">
    <property type="entry name" value="AMINOTRANSFERASE"/>
    <property type="match status" value="1"/>
</dbReference>
<evidence type="ECO:0000256" key="6">
    <source>
        <dbReference type="ARBA" id="ARBA00022679"/>
    </source>
</evidence>
<dbReference type="FunFam" id="3.40.640.10:FF:000073">
    <property type="entry name" value="Probable 4-aminobutyrate aminotransferase"/>
    <property type="match status" value="1"/>
</dbReference>
<comment type="cofactor">
    <cofactor evidence="1">
        <name>pyridoxal 5'-phosphate</name>
        <dbReference type="ChEBI" id="CHEBI:597326"/>
    </cofactor>
</comment>
<evidence type="ECO:0000313" key="13">
    <source>
        <dbReference type="Proteomes" id="UP000245768"/>
    </source>
</evidence>
<evidence type="ECO:0000256" key="1">
    <source>
        <dbReference type="ARBA" id="ARBA00001933"/>
    </source>
</evidence>
<dbReference type="InterPro" id="IPR005814">
    <property type="entry name" value="Aminotrans_3"/>
</dbReference>
<evidence type="ECO:0000256" key="7">
    <source>
        <dbReference type="ARBA" id="ARBA00022898"/>
    </source>
</evidence>
<dbReference type="PROSITE" id="PS00600">
    <property type="entry name" value="AA_TRANSFER_CLASS_3"/>
    <property type="match status" value="1"/>
</dbReference>
<dbReference type="GO" id="GO:0030170">
    <property type="term" value="F:pyridoxal phosphate binding"/>
    <property type="evidence" value="ECO:0007669"/>
    <property type="project" value="InterPro"/>
</dbReference>
<dbReference type="AlphaFoldDB" id="A0A316YG36"/>
<dbReference type="Gene3D" id="3.90.1150.10">
    <property type="entry name" value="Aspartate Aminotransferase, domain 1"/>
    <property type="match status" value="1"/>
</dbReference>
<dbReference type="PIRSF" id="PIRSF000521">
    <property type="entry name" value="Transaminase_4ab_Lys_Orn"/>
    <property type="match status" value="1"/>
</dbReference>
<keyword evidence="6 12" id="KW-0808">Transferase</keyword>
<evidence type="ECO:0000256" key="9">
    <source>
        <dbReference type="ARBA" id="ARBA00031787"/>
    </source>
</evidence>
<name>A0A316YG36_9BASI</name>
<evidence type="ECO:0000256" key="10">
    <source>
        <dbReference type="ARBA" id="ARBA00048021"/>
    </source>
</evidence>
<organism evidence="12 13">
    <name type="scientific">Acaromyces ingoldii</name>
    <dbReference type="NCBI Taxonomy" id="215250"/>
    <lineage>
        <taxon>Eukaryota</taxon>
        <taxon>Fungi</taxon>
        <taxon>Dikarya</taxon>
        <taxon>Basidiomycota</taxon>
        <taxon>Ustilaginomycotina</taxon>
        <taxon>Exobasidiomycetes</taxon>
        <taxon>Exobasidiales</taxon>
        <taxon>Cryptobasidiaceae</taxon>
        <taxon>Acaromyces</taxon>
    </lineage>
</organism>
<protein>
    <recommendedName>
        <fullName evidence="4">4-aminobutyrate aminotransferase</fullName>
        <ecNumber evidence="3">2.6.1.19</ecNumber>
    </recommendedName>
    <alternativeName>
        <fullName evidence="9">GABA aminotransferase</fullName>
    </alternativeName>
    <alternativeName>
        <fullName evidence="8">Gamma-amino-N-butyrate transaminase</fullName>
    </alternativeName>
</protein>
<dbReference type="PANTHER" id="PTHR43206:SF1">
    <property type="entry name" value="4-AMINOBUTYRATE AMINOTRANSFERASE, MITOCHONDRIAL"/>
    <property type="match status" value="1"/>
</dbReference>
<dbReference type="InParanoid" id="A0A316YG36"/>
<dbReference type="GO" id="GO:0034386">
    <property type="term" value="F:4-aminobutyrate:2-oxoglutarate transaminase activity"/>
    <property type="evidence" value="ECO:0007669"/>
    <property type="project" value="UniProtKB-EC"/>
</dbReference>
<evidence type="ECO:0000313" key="12">
    <source>
        <dbReference type="EMBL" id="PWN88377.1"/>
    </source>
</evidence>
<keyword evidence="7 11" id="KW-0663">Pyridoxal phosphate</keyword>
<dbReference type="GO" id="GO:0005739">
    <property type="term" value="C:mitochondrion"/>
    <property type="evidence" value="ECO:0007669"/>
    <property type="project" value="TreeGrafter"/>
</dbReference>
<dbReference type="Pfam" id="PF00202">
    <property type="entry name" value="Aminotran_3"/>
    <property type="match status" value="1"/>
</dbReference>
<dbReference type="EMBL" id="KZ819638">
    <property type="protein sequence ID" value="PWN88377.1"/>
    <property type="molecule type" value="Genomic_DNA"/>
</dbReference>
<gene>
    <name evidence="12" type="ORF">FA10DRAFT_268572</name>
</gene>
<comment type="similarity">
    <text evidence="2 11">Belongs to the class-III pyridoxal-phosphate-dependent aminotransferase family.</text>
</comment>
<keyword evidence="13" id="KW-1185">Reference proteome</keyword>
<dbReference type="CDD" id="cd00610">
    <property type="entry name" value="OAT_like"/>
    <property type="match status" value="1"/>
</dbReference>
<dbReference type="Gene3D" id="3.40.640.10">
    <property type="entry name" value="Type I PLP-dependent aspartate aminotransferase-like (Major domain)"/>
    <property type="match status" value="1"/>
</dbReference>
<evidence type="ECO:0000256" key="3">
    <source>
        <dbReference type="ARBA" id="ARBA00012912"/>
    </source>
</evidence>
<dbReference type="STRING" id="215250.A0A316YG36"/>
<comment type="catalytic activity">
    <reaction evidence="10">
        <text>4-aminobutanoate + 2-oxoglutarate = succinate semialdehyde + L-glutamate</text>
        <dbReference type="Rhea" id="RHEA:23352"/>
        <dbReference type="ChEBI" id="CHEBI:16810"/>
        <dbReference type="ChEBI" id="CHEBI:29985"/>
        <dbReference type="ChEBI" id="CHEBI:57706"/>
        <dbReference type="ChEBI" id="CHEBI:59888"/>
        <dbReference type="EC" id="2.6.1.19"/>
    </reaction>
</comment>
<dbReference type="SUPFAM" id="SSF53383">
    <property type="entry name" value="PLP-dependent transferases"/>
    <property type="match status" value="1"/>
</dbReference>
<dbReference type="InterPro" id="IPR004631">
    <property type="entry name" value="4NH2But_aminotransferase_euk"/>
</dbReference>
<proteinExistence type="inferred from homology"/>